<accession>A0ACC1XZP8</accession>
<comment type="caution">
    <text evidence="1">The sequence shown here is derived from an EMBL/GenBank/DDBJ whole genome shotgun (WGS) entry which is preliminary data.</text>
</comment>
<gene>
    <name evidence="1" type="ORF">OWV82_011897</name>
</gene>
<evidence type="ECO:0000313" key="2">
    <source>
        <dbReference type="Proteomes" id="UP001164539"/>
    </source>
</evidence>
<protein>
    <submittedName>
        <fullName evidence="1">MuDR family transposase</fullName>
    </submittedName>
</protein>
<dbReference type="Proteomes" id="UP001164539">
    <property type="component" value="Chromosome 6"/>
</dbReference>
<dbReference type="EMBL" id="CM051399">
    <property type="protein sequence ID" value="KAJ4716950.1"/>
    <property type="molecule type" value="Genomic_DNA"/>
</dbReference>
<organism evidence="1 2">
    <name type="scientific">Melia azedarach</name>
    <name type="common">Chinaberry tree</name>
    <dbReference type="NCBI Taxonomy" id="155640"/>
    <lineage>
        <taxon>Eukaryota</taxon>
        <taxon>Viridiplantae</taxon>
        <taxon>Streptophyta</taxon>
        <taxon>Embryophyta</taxon>
        <taxon>Tracheophyta</taxon>
        <taxon>Spermatophyta</taxon>
        <taxon>Magnoliopsida</taxon>
        <taxon>eudicotyledons</taxon>
        <taxon>Gunneridae</taxon>
        <taxon>Pentapetalae</taxon>
        <taxon>rosids</taxon>
        <taxon>malvids</taxon>
        <taxon>Sapindales</taxon>
        <taxon>Meliaceae</taxon>
        <taxon>Melia</taxon>
    </lineage>
</organism>
<sequence length="335" mass="38512">MSVEFTLREIFGMISKANMGFVCGDPAESFKGLPVYYRVLEDKNPGTMTAIEIDDKDHFLYFFMALGPVIAIDGTFLKGKFRGTLFITSAQDGNDQIYPLAFDRHNSILKGINSIFPEATHGFCTYHISGNLKAKYKMRQHKIDTFLAAYFKAADAYRESEFAKYMDSLKIMHPEAAKYLEDGVGLHRWARARFPSRRYDMQTTNIAKSMNSVLRHARALPIIPLAEFVRSLVQRWFYERRELATARDGYLTEAAQAKLDQQIELSRTMTVHPVSRFEFEVRERENVEVVDIRAKQCSCKYLDIQQLPCSHSLAACQHIRLSHHSLCSHYYTTNA</sequence>
<reference evidence="1 2" key="1">
    <citation type="journal article" date="2023" name="Science">
        <title>Complex scaffold remodeling in plant triterpene biosynthesis.</title>
        <authorList>
            <person name="De La Pena R."/>
            <person name="Hodgson H."/>
            <person name="Liu J.C."/>
            <person name="Stephenson M.J."/>
            <person name="Martin A.C."/>
            <person name="Owen C."/>
            <person name="Harkess A."/>
            <person name="Leebens-Mack J."/>
            <person name="Jimenez L.E."/>
            <person name="Osbourn A."/>
            <person name="Sattely E.S."/>
        </authorList>
    </citation>
    <scope>NUCLEOTIDE SEQUENCE [LARGE SCALE GENOMIC DNA]</scope>
    <source>
        <strain evidence="2">cv. JPN11</strain>
        <tissue evidence="1">Leaf</tissue>
    </source>
</reference>
<keyword evidence="2" id="KW-1185">Reference proteome</keyword>
<name>A0ACC1XZP8_MELAZ</name>
<proteinExistence type="predicted"/>
<evidence type="ECO:0000313" key="1">
    <source>
        <dbReference type="EMBL" id="KAJ4716950.1"/>
    </source>
</evidence>